<dbReference type="AlphaFoldDB" id="A0A371PEB9"/>
<dbReference type="InterPro" id="IPR041694">
    <property type="entry name" value="ADH_N_2"/>
</dbReference>
<dbReference type="InterPro" id="IPR020843">
    <property type="entry name" value="ER"/>
</dbReference>
<accession>A0A371PEB9</accession>
<dbReference type="PANTHER" id="PTHR43205:SF7">
    <property type="entry name" value="PROSTAGLANDIN REDUCTASE 1"/>
    <property type="match status" value="1"/>
</dbReference>
<dbReference type="InterPro" id="IPR045010">
    <property type="entry name" value="MDR_fam"/>
</dbReference>
<dbReference type="Proteomes" id="UP000265581">
    <property type="component" value="Unassembled WGS sequence"/>
</dbReference>
<dbReference type="RefSeq" id="WP_119704107.1">
    <property type="nucleotide sequence ID" value="NZ_JBHSOI010000001.1"/>
</dbReference>
<dbReference type="InterPro" id="IPR036291">
    <property type="entry name" value="NAD(P)-bd_dom_sf"/>
</dbReference>
<dbReference type="EMBL" id="QUBR01000001">
    <property type="protein sequence ID" value="REK73996.1"/>
    <property type="molecule type" value="Genomic_DNA"/>
</dbReference>
<dbReference type="Gene3D" id="3.40.50.720">
    <property type="entry name" value="NAD(P)-binding Rossmann-like Domain"/>
    <property type="match status" value="1"/>
</dbReference>
<proteinExistence type="predicted"/>
<dbReference type="CDD" id="cd05288">
    <property type="entry name" value="PGDH"/>
    <property type="match status" value="1"/>
</dbReference>
<dbReference type="InterPro" id="IPR011032">
    <property type="entry name" value="GroES-like_sf"/>
</dbReference>
<comment type="caution">
    <text evidence="3">The sequence shown here is derived from an EMBL/GenBank/DDBJ whole genome shotgun (WGS) entry which is preliminary data.</text>
</comment>
<dbReference type="SUPFAM" id="SSF51735">
    <property type="entry name" value="NAD(P)-binding Rossmann-fold domains"/>
    <property type="match status" value="1"/>
</dbReference>
<feature type="domain" description="Enoyl reductase (ER)" evidence="2">
    <location>
        <begin position="19"/>
        <end position="341"/>
    </location>
</feature>
<dbReference type="Pfam" id="PF16884">
    <property type="entry name" value="ADH_N_2"/>
    <property type="match status" value="1"/>
</dbReference>
<reference evidence="3 4" key="1">
    <citation type="submission" date="2018-08" db="EMBL/GenBank/DDBJ databases">
        <title>Aeromicrobium sp. M2KJ-4, whole genome shotgun sequence.</title>
        <authorList>
            <person name="Tuo L."/>
        </authorList>
    </citation>
    <scope>NUCLEOTIDE SEQUENCE [LARGE SCALE GENOMIC DNA]</scope>
    <source>
        <strain evidence="3 4">M2KJ-4</strain>
    </source>
</reference>
<gene>
    <name evidence="3" type="ORF">DX116_03400</name>
</gene>
<dbReference type="SMART" id="SM00829">
    <property type="entry name" value="PKS_ER"/>
    <property type="match status" value="1"/>
</dbReference>
<dbReference type="Pfam" id="PF00107">
    <property type="entry name" value="ADH_zinc_N"/>
    <property type="match status" value="1"/>
</dbReference>
<evidence type="ECO:0000313" key="3">
    <source>
        <dbReference type="EMBL" id="REK73996.1"/>
    </source>
</evidence>
<dbReference type="OrthoDB" id="9805663at2"/>
<name>A0A371PEB9_9ACTN</name>
<organism evidence="3 4">
    <name type="scientific">Aeromicrobium endophyticum</name>
    <dbReference type="NCBI Taxonomy" id="2292704"/>
    <lineage>
        <taxon>Bacteria</taxon>
        <taxon>Bacillati</taxon>
        <taxon>Actinomycetota</taxon>
        <taxon>Actinomycetes</taxon>
        <taxon>Propionibacteriales</taxon>
        <taxon>Nocardioidaceae</taxon>
        <taxon>Aeromicrobium</taxon>
    </lineage>
</organism>
<dbReference type="GO" id="GO:0016628">
    <property type="term" value="F:oxidoreductase activity, acting on the CH-CH group of donors, NAD or NADP as acceptor"/>
    <property type="evidence" value="ECO:0007669"/>
    <property type="project" value="InterPro"/>
</dbReference>
<evidence type="ECO:0000313" key="4">
    <source>
        <dbReference type="Proteomes" id="UP000265581"/>
    </source>
</evidence>
<keyword evidence="1" id="KW-0560">Oxidoreductase</keyword>
<dbReference type="Gene3D" id="3.90.180.10">
    <property type="entry name" value="Medium-chain alcohol dehydrogenases, catalytic domain"/>
    <property type="match status" value="1"/>
</dbReference>
<keyword evidence="4" id="KW-1185">Reference proteome</keyword>
<dbReference type="SUPFAM" id="SSF50129">
    <property type="entry name" value="GroES-like"/>
    <property type="match status" value="1"/>
</dbReference>
<dbReference type="InterPro" id="IPR013149">
    <property type="entry name" value="ADH-like_C"/>
</dbReference>
<dbReference type="PANTHER" id="PTHR43205">
    <property type="entry name" value="PROSTAGLANDIN REDUCTASE"/>
    <property type="match status" value="1"/>
</dbReference>
<evidence type="ECO:0000256" key="1">
    <source>
        <dbReference type="ARBA" id="ARBA00023002"/>
    </source>
</evidence>
<evidence type="ECO:0000259" key="2">
    <source>
        <dbReference type="SMART" id="SM00829"/>
    </source>
</evidence>
<protein>
    <submittedName>
        <fullName evidence="3">NADP-dependent oxidoreductase</fullName>
    </submittedName>
</protein>
<sequence>MSNEAYALQVSRYPVGQVGADDFELVPVDLPEVADGQVLVRTTWTSVDPGLRLRLRADAPEGYFPAFPLHQPMDGIVTIGVIEESRAEGFPVGATVWHSYGWRTHAVVDAGEVAMNGLASLRVLDVDGIAPQTYLGPMGPMGLTAYAGLHVIGAIDDEPRTIWVSAAAGAVGVLVCQMARQLGHRVVASAGTDEKVRWLLDEIGVDAAFDRHDGPLGESLAQAAPEGIDLYFDAVGGDHLEAALAAMRPFGRIALCGSVGDYEREPAGPRNLFLATSKNLTMRGYRGSSYVDLLDEMQRRVRAWIQDGSVTVKETVYDGLDQAPRALADLMAGRTTGKTLVRVGD</sequence>